<dbReference type="Pfam" id="PF13577">
    <property type="entry name" value="SnoaL_4"/>
    <property type="match status" value="1"/>
</dbReference>
<dbReference type="InterPro" id="IPR037401">
    <property type="entry name" value="SnoaL-like"/>
</dbReference>
<evidence type="ECO:0000313" key="3">
    <source>
        <dbReference type="Proteomes" id="UP000638263"/>
    </source>
</evidence>
<keyword evidence="3" id="KW-1185">Reference proteome</keyword>
<reference evidence="2" key="1">
    <citation type="journal article" date="2014" name="Int. J. Syst. Evol. Microbiol.">
        <title>Complete genome sequence of Corynebacterium casei LMG S-19264T (=DSM 44701T), isolated from a smear-ripened cheese.</title>
        <authorList>
            <consortium name="US DOE Joint Genome Institute (JGI-PGF)"/>
            <person name="Walter F."/>
            <person name="Albersmeier A."/>
            <person name="Kalinowski J."/>
            <person name="Ruckert C."/>
        </authorList>
    </citation>
    <scope>NUCLEOTIDE SEQUENCE</scope>
    <source>
        <strain evidence="2">CGMCC 4.3508</strain>
    </source>
</reference>
<evidence type="ECO:0000259" key="1">
    <source>
        <dbReference type="Pfam" id="PF13577"/>
    </source>
</evidence>
<name>A0A917RQ31_9NOCA</name>
<dbReference type="InterPro" id="IPR032710">
    <property type="entry name" value="NTF2-like_dom_sf"/>
</dbReference>
<gene>
    <name evidence="2" type="ORF">GCM10011588_36570</name>
</gene>
<reference evidence="2" key="2">
    <citation type="submission" date="2020-09" db="EMBL/GenBank/DDBJ databases">
        <authorList>
            <person name="Sun Q."/>
            <person name="Zhou Y."/>
        </authorList>
    </citation>
    <scope>NUCLEOTIDE SEQUENCE</scope>
    <source>
        <strain evidence="2">CGMCC 4.3508</strain>
    </source>
</reference>
<protein>
    <submittedName>
        <fullName evidence="2">Bile-acid 7-alpha-dehydratase</fullName>
    </submittedName>
</protein>
<feature type="domain" description="SnoaL-like" evidence="1">
    <location>
        <begin position="2"/>
        <end position="121"/>
    </location>
</feature>
<sequence length="136" mass="15513">MNDHEALRALKARYFRLMDTKDWAGFRVLFCDDVVIDLSESGGEVITGADTFLTFLTARIGDALTIHHGHSPEIEVLSETTAQGIWALEDRLTWPDGTRVHGFGHYHETYAKIDGDWRIRTQRLTRLHTDYRPASA</sequence>
<dbReference type="AlphaFoldDB" id="A0A917RQ31"/>
<dbReference type="Proteomes" id="UP000638263">
    <property type="component" value="Unassembled WGS sequence"/>
</dbReference>
<comment type="caution">
    <text evidence="2">The sequence shown here is derived from an EMBL/GenBank/DDBJ whole genome shotgun (WGS) entry which is preliminary data.</text>
</comment>
<dbReference type="RefSeq" id="WP_058853537.1">
    <property type="nucleotide sequence ID" value="NZ_BMMH01000007.1"/>
</dbReference>
<dbReference type="SUPFAM" id="SSF54427">
    <property type="entry name" value="NTF2-like"/>
    <property type="match status" value="1"/>
</dbReference>
<dbReference type="Gene3D" id="3.10.450.50">
    <property type="match status" value="1"/>
</dbReference>
<evidence type="ECO:0000313" key="2">
    <source>
        <dbReference type="EMBL" id="GGL18636.1"/>
    </source>
</evidence>
<dbReference type="EMBL" id="BMMH01000007">
    <property type="protein sequence ID" value="GGL18636.1"/>
    <property type="molecule type" value="Genomic_DNA"/>
</dbReference>
<accession>A0A917RQ31</accession>
<organism evidence="2 3">
    <name type="scientific">Nocardia jinanensis</name>
    <dbReference type="NCBI Taxonomy" id="382504"/>
    <lineage>
        <taxon>Bacteria</taxon>
        <taxon>Bacillati</taxon>
        <taxon>Actinomycetota</taxon>
        <taxon>Actinomycetes</taxon>
        <taxon>Mycobacteriales</taxon>
        <taxon>Nocardiaceae</taxon>
        <taxon>Nocardia</taxon>
    </lineage>
</organism>
<proteinExistence type="predicted"/>